<sequence length="495" mass="54492">MALLPPNHFLALPRPDVFVGPPQGVVDTTTLAAHDFDVDTRTGFMPPDPPIARLPLPWEPWEQLLDEAQFRRLQLGSKIDITDEEKARSESWRACVIQLPLLPTADLFQSELLLRRAHHVLACNMHFYIHSLPPTAEIRIPPPIAVPLLDVCVQLQLPPVITYSDVVLYNWALKVPSAEPTPALDNLRCLTLFTGMRDEEEFYLASARIELRGVDALEIMRATMDELFISDALAARRITRYLHSLVRVVDDLARLLLAVRDGCDPDVFYHEIRPWFNGADSSSRKWTFDGLDAHPELALPTELSGPSAAQSSLVHAMDVFLGVNHPADSALSSSPTTPQTPSGSHVEPSTSAPDAAHVQSEVPFLARMRAYMPRHHRNFLRHLGATPRPLRAAVARMGDVALTEAYNAAVDALRRFRDVHLRIVALYIISPSHRGLASAPAAQAEAVAKVCESQTNSGMGSSTSLLLGTGGTRLVKFLKGVRDRTSEAAFESGGR</sequence>
<reference evidence="1" key="1">
    <citation type="submission" date="2021-03" db="EMBL/GenBank/DDBJ databases">
        <title>Evolutionary priming and transition to the ectomycorrhizal habit in an iconic lineage of mushroom-forming fungi: is preadaptation a requirement?</title>
        <authorList>
            <consortium name="DOE Joint Genome Institute"/>
            <person name="Looney B.P."/>
            <person name="Miyauchi S."/>
            <person name="Morin E."/>
            <person name="Drula E."/>
            <person name="Courty P.E."/>
            <person name="Chicoki N."/>
            <person name="Fauchery L."/>
            <person name="Kohler A."/>
            <person name="Kuo A."/>
            <person name="LaButti K."/>
            <person name="Pangilinan J."/>
            <person name="Lipzen A."/>
            <person name="Riley R."/>
            <person name="Andreopoulos W."/>
            <person name="He G."/>
            <person name="Johnson J."/>
            <person name="Barry K.W."/>
            <person name="Grigoriev I.V."/>
            <person name="Nagy L."/>
            <person name="Hibbett D."/>
            <person name="Henrissat B."/>
            <person name="Matheny P.B."/>
            <person name="Labbe J."/>
            <person name="Martin A.F."/>
        </authorList>
    </citation>
    <scope>NUCLEOTIDE SEQUENCE</scope>
    <source>
        <strain evidence="1">BPL698</strain>
    </source>
</reference>
<gene>
    <name evidence="1" type="ORF">F5148DRAFT_1274040</name>
</gene>
<dbReference type="EMBL" id="JAGFNK010000015">
    <property type="protein sequence ID" value="KAI9511926.1"/>
    <property type="molecule type" value="Genomic_DNA"/>
</dbReference>
<protein>
    <submittedName>
        <fullName evidence="1">Indoleamine 2,3-dioxygenase</fullName>
    </submittedName>
</protein>
<keyword evidence="2" id="KW-1185">Reference proteome</keyword>
<proteinExistence type="predicted"/>
<organism evidence="1 2">
    <name type="scientific">Russula earlei</name>
    <dbReference type="NCBI Taxonomy" id="71964"/>
    <lineage>
        <taxon>Eukaryota</taxon>
        <taxon>Fungi</taxon>
        <taxon>Dikarya</taxon>
        <taxon>Basidiomycota</taxon>
        <taxon>Agaricomycotina</taxon>
        <taxon>Agaricomycetes</taxon>
        <taxon>Russulales</taxon>
        <taxon>Russulaceae</taxon>
        <taxon>Russula</taxon>
    </lineage>
</organism>
<name>A0ACC0UK35_9AGAM</name>
<accession>A0ACC0UK35</accession>
<evidence type="ECO:0000313" key="2">
    <source>
        <dbReference type="Proteomes" id="UP001207468"/>
    </source>
</evidence>
<comment type="caution">
    <text evidence="1">The sequence shown here is derived from an EMBL/GenBank/DDBJ whole genome shotgun (WGS) entry which is preliminary data.</text>
</comment>
<evidence type="ECO:0000313" key="1">
    <source>
        <dbReference type="EMBL" id="KAI9511926.1"/>
    </source>
</evidence>
<dbReference type="Proteomes" id="UP001207468">
    <property type="component" value="Unassembled WGS sequence"/>
</dbReference>